<protein>
    <submittedName>
        <fullName evidence="2">Uncharacterized protein</fullName>
    </submittedName>
</protein>
<dbReference type="HOGENOM" id="CLU_2132611_0_0_4"/>
<proteinExistence type="predicted"/>
<evidence type="ECO:0000313" key="2">
    <source>
        <dbReference type="EMBL" id="ADQ42076.1"/>
    </source>
</evidence>
<accession>E4PYU4</accession>
<name>E4PYU4_ZINIC</name>
<evidence type="ECO:0000256" key="1">
    <source>
        <dbReference type="SAM" id="Phobius"/>
    </source>
</evidence>
<sequence length="113" mass="13900">MKKKNINKYFPKKENILLIYKENIKSLINNIKIKDFNLNKSILKSIYKIKFYKYINQLFLIYIKNKNKINYKFKFFLINIIFKIINFNINLINKINIINFNNILYNKNLIIKI</sequence>
<dbReference type="STRING" id="871271.ZICARI_233"/>
<keyword evidence="3" id="KW-1185">Reference proteome</keyword>
<dbReference type="Proteomes" id="UP000001303">
    <property type="component" value="Chromosome"/>
</dbReference>
<organism evidence="2 3">
    <name type="scientific">Zinderia insecticola (strain CARI)</name>
    <dbReference type="NCBI Taxonomy" id="871271"/>
    <lineage>
        <taxon>Bacteria</taxon>
        <taxon>Pseudomonadati</taxon>
        <taxon>Pseudomonadota</taxon>
        <taxon>Betaproteobacteria</taxon>
        <taxon>Burkholderiales</taxon>
        <taxon>Oxalobacteraceae</taxon>
        <taxon>Candidatus Zinderia</taxon>
    </lineage>
</organism>
<dbReference type="AlphaFoldDB" id="E4PYU4"/>
<dbReference type="EMBL" id="CP002161">
    <property type="protein sequence ID" value="ADQ42076.1"/>
    <property type="molecule type" value="Genomic_DNA"/>
</dbReference>
<reference evidence="2 3" key="1">
    <citation type="journal article" date="2010" name="Genome Biol. Evol.">
        <title>Functional convergence in reduced genomes of bacterial symbionts spanning 200 My of evolution.</title>
        <authorList>
            <person name="McCutcheon J.P."/>
            <person name="Moran N.A."/>
        </authorList>
    </citation>
    <scope>NUCLEOTIDE SEQUENCE [LARGE SCALE GENOMIC DNA]</scope>
    <source>
        <strain evidence="2 3">CARI</strain>
    </source>
</reference>
<keyword evidence="1" id="KW-0472">Membrane</keyword>
<evidence type="ECO:0000313" key="3">
    <source>
        <dbReference type="Proteomes" id="UP000001303"/>
    </source>
</evidence>
<keyword evidence="1" id="KW-1133">Transmembrane helix</keyword>
<feature type="transmembrane region" description="Helical" evidence="1">
    <location>
        <begin position="73"/>
        <end position="92"/>
    </location>
</feature>
<gene>
    <name evidence="2" type="ordered locus">ZICARI_233</name>
</gene>
<keyword evidence="1" id="KW-0812">Transmembrane</keyword>
<dbReference type="KEGG" id="zin:ZICARI_233"/>